<dbReference type="InterPro" id="IPR052192">
    <property type="entry name" value="Insect_Ionotropic_Sensory_Rcpt"/>
</dbReference>
<dbReference type="GO" id="GO:0015276">
    <property type="term" value="F:ligand-gated monoatomic ion channel activity"/>
    <property type="evidence" value="ECO:0007669"/>
    <property type="project" value="InterPro"/>
</dbReference>
<accession>A0AAV4X6V9</accession>
<evidence type="ECO:0000256" key="4">
    <source>
        <dbReference type="ARBA" id="ARBA00022475"/>
    </source>
</evidence>
<dbReference type="SUPFAM" id="SSF53850">
    <property type="entry name" value="Periplasmic binding protein-like II"/>
    <property type="match status" value="1"/>
</dbReference>
<name>A0AAV4X6V9_CAEEX</name>
<dbReference type="SMART" id="SM00918">
    <property type="entry name" value="Lig_chan-Glu_bd"/>
    <property type="match status" value="1"/>
</dbReference>
<evidence type="ECO:0000259" key="15">
    <source>
        <dbReference type="SMART" id="SM00918"/>
    </source>
</evidence>
<evidence type="ECO:0000256" key="5">
    <source>
        <dbReference type="ARBA" id="ARBA00022692"/>
    </source>
</evidence>
<keyword evidence="10" id="KW-0325">Glycoprotein</keyword>
<comment type="similarity">
    <text evidence="2">Belongs to the glutamate-gated ion channel (TC 1.A.10.1) family.</text>
</comment>
<organism evidence="16 17">
    <name type="scientific">Caerostris extrusa</name>
    <name type="common">Bark spider</name>
    <name type="synonym">Caerostris bankana</name>
    <dbReference type="NCBI Taxonomy" id="172846"/>
    <lineage>
        <taxon>Eukaryota</taxon>
        <taxon>Metazoa</taxon>
        <taxon>Ecdysozoa</taxon>
        <taxon>Arthropoda</taxon>
        <taxon>Chelicerata</taxon>
        <taxon>Arachnida</taxon>
        <taxon>Araneae</taxon>
        <taxon>Araneomorphae</taxon>
        <taxon>Entelegynae</taxon>
        <taxon>Araneoidea</taxon>
        <taxon>Araneidae</taxon>
        <taxon>Caerostris</taxon>
    </lineage>
</organism>
<evidence type="ECO:0000256" key="9">
    <source>
        <dbReference type="ARBA" id="ARBA00023170"/>
    </source>
</evidence>
<dbReference type="InterPro" id="IPR001320">
    <property type="entry name" value="Iontro_rcpt_C"/>
</dbReference>
<keyword evidence="3" id="KW-0813">Transport</keyword>
<evidence type="ECO:0000259" key="14">
    <source>
        <dbReference type="SMART" id="SM00079"/>
    </source>
</evidence>
<evidence type="ECO:0000256" key="11">
    <source>
        <dbReference type="ARBA" id="ARBA00023286"/>
    </source>
</evidence>
<dbReference type="Pfam" id="PF10613">
    <property type="entry name" value="Lig_chan-Glu_bd"/>
    <property type="match status" value="1"/>
</dbReference>
<comment type="subcellular location">
    <subcellularLocation>
        <location evidence="1">Cell membrane</location>
        <topology evidence="1">Multi-pass membrane protein</topology>
    </subcellularLocation>
</comment>
<keyword evidence="11" id="KW-1071">Ligand-gated ion channel</keyword>
<comment type="caution">
    <text evidence="16">The sequence shown here is derived from an EMBL/GenBank/DDBJ whole genome shotgun (WGS) entry which is preliminary data.</text>
</comment>
<feature type="domain" description="Ionotropic glutamate receptor L-glutamate and glycine-binding" evidence="15">
    <location>
        <begin position="17"/>
        <end position="80"/>
    </location>
</feature>
<evidence type="ECO:0000256" key="1">
    <source>
        <dbReference type="ARBA" id="ARBA00004651"/>
    </source>
</evidence>
<evidence type="ECO:0000256" key="10">
    <source>
        <dbReference type="ARBA" id="ARBA00023180"/>
    </source>
</evidence>
<feature type="transmembrane region" description="Helical" evidence="13">
    <location>
        <begin position="336"/>
        <end position="357"/>
    </location>
</feature>
<evidence type="ECO:0000256" key="8">
    <source>
        <dbReference type="ARBA" id="ARBA00023136"/>
    </source>
</evidence>
<reference evidence="16 17" key="1">
    <citation type="submission" date="2021-06" db="EMBL/GenBank/DDBJ databases">
        <title>Caerostris extrusa draft genome.</title>
        <authorList>
            <person name="Kono N."/>
            <person name="Arakawa K."/>
        </authorList>
    </citation>
    <scope>NUCLEOTIDE SEQUENCE [LARGE SCALE GENOMIC DNA]</scope>
</reference>
<dbReference type="SMART" id="SM00079">
    <property type="entry name" value="PBPe"/>
    <property type="match status" value="1"/>
</dbReference>
<evidence type="ECO:0000256" key="7">
    <source>
        <dbReference type="ARBA" id="ARBA00023065"/>
    </source>
</evidence>
<feature type="domain" description="Ionotropic glutamate receptor C-terminal" evidence="14">
    <location>
        <begin position="20"/>
        <end position="310"/>
    </location>
</feature>
<evidence type="ECO:0000313" key="16">
    <source>
        <dbReference type="EMBL" id="GIY90910.1"/>
    </source>
</evidence>
<dbReference type="Gene3D" id="3.40.190.10">
    <property type="entry name" value="Periplasmic binding protein-like II"/>
    <property type="match status" value="1"/>
</dbReference>
<evidence type="ECO:0000256" key="12">
    <source>
        <dbReference type="ARBA" id="ARBA00023303"/>
    </source>
</evidence>
<gene>
    <name evidence="16" type="primary">GRID1_2</name>
    <name evidence="16" type="ORF">CEXT_802641</name>
</gene>
<keyword evidence="6 13" id="KW-1133">Transmembrane helix</keyword>
<keyword evidence="17" id="KW-1185">Reference proteome</keyword>
<keyword evidence="7" id="KW-0406">Ion transport</keyword>
<dbReference type="GO" id="GO:0050906">
    <property type="term" value="P:detection of stimulus involved in sensory perception"/>
    <property type="evidence" value="ECO:0007669"/>
    <property type="project" value="UniProtKB-ARBA"/>
</dbReference>
<keyword evidence="8 13" id="KW-0472">Membrane</keyword>
<dbReference type="EMBL" id="BPLR01017360">
    <property type="protein sequence ID" value="GIY90910.1"/>
    <property type="molecule type" value="Genomic_DNA"/>
</dbReference>
<evidence type="ECO:0000256" key="6">
    <source>
        <dbReference type="ARBA" id="ARBA00022989"/>
    </source>
</evidence>
<dbReference type="GO" id="GO:0005886">
    <property type="term" value="C:plasma membrane"/>
    <property type="evidence" value="ECO:0007669"/>
    <property type="project" value="UniProtKB-SubCell"/>
</dbReference>
<dbReference type="InterPro" id="IPR019594">
    <property type="entry name" value="Glu/Gly-bd"/>
</dbReference>
<evidence type="ECO:0000256" key="3">
    <source>
        <dbReference type="ARBA" id="ARBA00022448"/>
    </source>
</evidence>
<dbReference type="PANTHER" id="PTHR42643:SF24">
    <property type="entry name" value="IONOTROPIC RECEPTOR 60A"/>
    <property type="match status" value="1"/>
</dbReference>
<dbReference type="Proteomes" id="UP001054945">
    <property type="component" value="Unassembled WGS sequence"/>
</dbReference>
<keyword evidence="12" id="KW-0407">Ion channel</keyword>
<keyword evidence="4" id="KW-1003">Cell membrane</keyword>
<evidence type="ECO:0000313" key="17">
    <source>
        <dbReference type="Proteomes" id="UP001054945"/>
    </source>
</evidence>
<evidence type="ECO:0000256" key="2">
    <source>
        <dbReference type="ARBA" id="ARBA00008685"/>
    </source>
</evidence>
<proteinExistence type="inferred from homology"/>
<dbReference type="PANTHER" id="PTHR42643">
    <property type="entry name" value="IONOTROPIC RECEPTOR 20A-RELATED"/>
    <property type="match status" value="1"/>
</dbReference>
<keyword evidence="9 16" id="KW-0675">Receptor</keyword>
<protein>
    <submittedName>
        <fullName evidence="16">Glutamate receptor ionotropic, delta-1</fullName>
    </submittedName>
</protein>
<keyword evidence="5 13" id="KW-0812">Transmembrane</keyword>
<sequence length="371" mass="41917">MVRIKFPSKVTVAALHAYQIFEVPNVEDGDVKPQGIDGIFLVELSKVLAFNFILKQPPDKQWGRKLENGTWNGMIGIVSRGEADLGICLIGINKEREKVVDFSEPYFISDHTKRSYLGTFLKVFGTLFGQSVSEKDLKNRVLQGSWWCFAYLVSSSYSAVLASLMSVPLYNSSPTTVRQLAVAIQNGKFEVISVPGSSVLPDMIQTGDEDLIYIAEMVDKNSWYVTIDKFLDEENFHGNIAHLANRVSLNFRFGKPPLSTKFISQDMFAITRVAVIVSKKFCCKKELNYAIDKMNKAGIYSHISEIEIYKAWFRAVKADLKVHERALSLDDIAGPLIFLMFGYFLSSCAFLVEIMYVRIKLTNIYKFPVTN</sequence>
<dbReference type="AlphaFoldDB" id="A0AAV4X6V9"/>
<evidence type="ECO:0000256" key="13">
    <source>
        <dbReference type="SAM" id="Phobius"/>
    </source>
</evidence>